<reference evidence="1 2" key="1">
    <citation type="submission" date="2018-06" db="EMBL/GenBank/DDBJ databases">
        <authorList>
            <consortium name="Pathogen Informatics"/>
            <person name="Doyle S."/>
        </authorList>
    </citation>
    <scope>NUCLEOTIDE SEQUENCE [LARGE SCALE GENOMIC DNA]</scope>
    <source>
        <strain evidence="1 2">NCTC11091</strain>
    </source>
</reference>
<dbReference type="Proteomes" id="UP000255193">
    <property type="component" value="Unassembled WGS sequence"/>
</dbReference>
<name>A0A378Q1Q2_9GAMM</name>
<organism evidence="1 2">
    <name type="scientific">Faucicola atlantae</name>
    <dbReference type="NCBI Taxonomy" id="34059"/>
    <lineage>
        <taxon>Bacteria</taxon>
        <taxon>Pseudomonadati</taxon>
        <taxon>Pseudomonadota</taxon>
        <taxon>Gammaproteobacteria</taxon>
        <taxon>Moraxellales</taxon>
        <taxon>Moraxellaceae</taxon>
        <taxon>Faucicola</taxon>
    </lineage>
</organism>
<accession>A0A378Q1Q2</accession>
<evidence type="ECO:0000313" key="2">
    <source>
        <dbReference type="Proteomes" id="UP000255193"/>
    </source>
</evidence>
<dbReference type="EMBL" id="UGQA01000001">
    <property type="protein sequence ID" value="STY94324.1"/>
    <property type="molecule type" value="Genomic_DNA"/>
</dbReference>
<dbReference type="RefSeq" id="WP_079352082.1">
    <property type="nucleotide sequence ID" value="NZ_MXAO01000031.1"/>
</dbReference>
<gene>
    <name evidence="1" type="ORF">NCTC11091_00084</name>
</gene>
<proteinExistence type="predicted"/>
<protein>
    <submittedName>
        <fullName evidence="1">Uncharacterized protein</fullName>
    </submittedName>
</protein>
<evidence type="ECO:0000313" key="1">
    <source>
        <dbReference type="EMBL" id="STY94324.1"/>
    </source>
</evidence>
<dbReference type="AlphaFoldDB" id="A0A378Q1Q2"/>
<sequence>MKPTDIQQLIRQIQQPKFSHESRRLANELILEYNITEYDDFADLLEVDSHLNGQKAVRYWVNQQLPYIDADETPEERYRQLRHRFQDKLKDLV</sequence>